<keyword evidence="1" id="KW-0175">Coiled coil</keyword>
<name>A0ABN7UC15_GIGMA</name>
<comment type="caution">
    <text evidence="2">The sequence shown here is derived from an EMBL/GenBank/DDBJ whole genome shotgun (WGS) entry which is preliminary data.</text>
</comment>
<gene>
    <name evidence="2" type="ORF">GMARGA_LOCUS4949</name>
</gene>
<keyword evidence="3" id="KW-1185">Reference proteome</keyword>
<reference evidence="2 3" key="1">
    <citation type="submission" date="2021-06" db="EMBL/GenBank/DDBJ databases">
        <authorList>
            <person name="Kallberg Y."/>
            <person name="Tangrot J."/>
            <person name="Rosling A."/>
        </authorList>
    </citation>
    <scope>NUCLEOTIDE SEQUENCE [LARGE SCALE GENOMIC DNA]</scope>
    <source>
        <strain evidence="2 3">120-4 pot B 10/14</strain>
    </source>
</reference>
<feature type="coiled-coil region" evidence="1">
    <location>
        <begin position="225"/>
        <end position="256"/>
    </location>
</feature>
<evidence type="ECO:0000313" key="3">
    <source>
        <dbReference type="Proteomes" id="UP000789901"/>
    </source>
</evidence>
<proteinExistence type="predicted"/>
<evidence type="ECO:0000313" key="2">
    <source>
        <dbReference type="EMBL" id="CAG8559543.1"/>
    </source>
</evidence>
<sequence>MKKVHNTRSNGEEIITASQKTIHTKMGVKIPFLQAQLAQAQKRAQSRRYSWKNSTGFEVEGSGNLCDGQSDEVISPDLHTGVSSINIDAISDSNKKIRNDVPNKETKLWSERVETSVNVELSITLSLASNKENIAPVNLMANNRESAWKVNNTLHDQSNPINSRNEDITQPKKNNEFTEYKMQTSREATNIVRNPALPASSNRSEILQYIRYQFEALYQDEPVNIEAIEALTNDLLSELQQQNKALIKEISLQKITNTIDRLPNYKAPGSDGLIYDLNIIGDTAKNLTIANATNYLKKLSISSIGIYYFPLAKNDDEGSTSKEKNLKYEEGKLSLKTVLESLADAYFEVLKNLILELTKLKEPEP</sequence>
<accession>A0ABN7UC15</accession>
<dbReference type="Proteomes" id="UP000789901">
    <property type="component" value="Unassembled WGS sequence"/>
</dbReference>
<protein>
    <submittedName>
        <fullName evidence="2">31797_t:CDS:1</fullName>
    </submittedName>
</protein>
<organism evidence="2 3">
    <name type="scientific">Gigaspora margarita</name>
    <dbReference type="NCBI Taxonomy" id="4874"/>
    <lineage>
        <taxon>Eukaryota</taxon>
        <taxon>Fungi</taxon>
        <taxon>Fungi incertae sedis</taxon>
        <taxon>Mucoromycota</taxon>
        <taxon>Glomeromycotina</taxon>
        <taxon>Glomeromycetes</taxon>
        <taxon>Diversisporales</taxon>
        <taxon>Gigasporaceae</taxon>
        <taxon>Gigaspora</taxon>
    </lineage>
</organism>
<dbReference type="EMBL" id="CAJVQB010002027">
    <property type="protein sequence ID" value="CAG8559543.1"/>
    <property type="molecule type" value="Genomic_DNA"/>
</dbReference>
<evidence type="ECO:0000256" key="1">
    <source>
        <dbReference type="SAM" id="Coils"/>
    </source>
</evidence>